<evidence type="ECO:0000313" key="4">
    <source>
        <dbReference type="Proteomes" id="UP000030747"/>
    </source>
</evidence>
<protein>
    <submittedName>
        <fullName evidence="2">Uncharacterized protein</fullName>
    </submittedName>
</protein>
<evidence type="ECO:0000313" key="3">
    <source>
        <dbReference type="EMBL" id="CDJ41072.1"/>
    </source>
</evidence>
<proteinExistence type="evidence at transcript level"/>
<dbReference type="OMA" id="IQWRERE"/>
<feature type="region of interest" description="Disordered" evidence="1">
    <location>
        <begin position="130"/>
        <end position="165"/>
    </location>
</feature>
<dbReference type="EMBL" id="HG675479">
    <property type="protein sequence ID" value="CDJ41072.1"/>
    <property type="molecule type" value="Genomic_DNA"/>
</dbReference>
<evidence type="ECO:0000313" key="2">
    <source>
        <dbReference type="EMBL" id="AET50673.1"/>
    </source>
</evidence>
<dbReference type="VEuPathDB" id="ToxoDB:ETH2_1547200"/>
<feature type="region of interest" description="Disordered" evidence="1">
    <location>
        <begin position="1"/>
        <end position="33"/>
    </location>
</feature>
<name>H9B9L3_EIMTE</name>
<gene>
    <name evidence="3" type="ORF">ETH_00018920</name>
</gene>
<sequence length="388" mass="42058">MKEKTTAETPTQSQTLTATMMTTTGSSVTATGADRTSSYPFSASRLYSRVGDRYSRLDGVSSEDSPRISVIRSAMRGPSAKYRKSISASWGLGEGVSGRMTAALLAGMLLFSMSVPIAVIKLQGIRDEEQQRQQQQHALLPSDSSLRDPARTSERTSTAECTAGEADVTRDRLPLTPNLHQSFLSLKHTGDHGLLLTVKEPEWTQVREALLESIESLREQQAIEFEGTEKTEETLRLMLAMDLACLENTAVETKLAVDDARASHLGGFSEALAVEIRANMDARRRQARAAELWEAEVQKGKLGSDPALKSALLKLLLAVRSRAAASEHLSAAVGAVLLGTNPTPRDSAEENRVYEGLAYLIKAGQLAATNSLIKTQVSPWLAIIFTSL</sequence>
<keyword evidence="4" id="KW-1185">Reference proteome</keyword>
<organism evidence="2">
    <name type="scientific">Eimeria tenella</name>
    <name type="common">Coccidian parasite</name>
    <dbReference type="NCBI Taxonomy" id="5802"/>
    <lineage>
        <taxon>Eukaryota</taxon>
        <taxon>Sar</taxon>
        <taxon>Alveolata</taxon>
        <taxon>Apicomplexa</taxon>
        <taxon>Conoidasida</taxon>
        <taxon>Coccidia</taxon>
        <taxon>Eucoccidiorida</taxon>
        <taxon>Eimeriorina</taxon>
        <taxon>Eimeriidae</taxon>
        <taxon>Eimeria</taxon>
    </lineage>
</organism>
<dbReference type="VEuPathDB" id="ToxoDB:ETH_00018920"/>
<evidence type="ECO:0000256" key="1">
    <source>
        <dbReference type="SAM" id="MobiDB-lite"/>
    </source>
</evidence>
<feature type="compositionally biased region" description="Low complexity" evidence="1">
    <location>
        <begin position="11"/>
        <end position="33"/>
    </location>
</feature>
<dbReference type="GeneID" id="25252917"/>
<reference evidence="2" key="1">
    <citation type="journal article" date="2012" name="BMC Genomics">
        <title>Characterisation of full-length cDNA sequences provides insights into the Eimeria tenella transcriptome.</title>
        <authorList>
            <person name="Amiruddin N."/>
            <person name="Lee X.W."/>
            <person name="Blake D.P."/>
            <person name="Suzuki Y."/>
            <person name="Tay Y.L."/>
            <person name="Lim L.S."/>
            <person name="Tomley F.M."/>
            <person name="Watanabe J."/>
            <person name="Sugimoto C."/>
            <person name="Wan K.L."/>
        </authorList>
    </citation>
    <scope>NUCLEOTIDE SEQUENCE</scope>
    <source>
        <strain evidence="2">Houghton</strain>
    </source>
</reference>
<dbReference type="RefSeq" id="XP_013231822.1">
    <property type="nucleotide sequence ID" value="XM_013376368.1"/>
</dbReference>
<dbReference type="EMBL" id="JN987450">
    <property type="protein sequence ID" value="AET50673.1"/>
    <property type="molecule type" value="mRNA"/>
</dbReference>
<reference evidence="3" key="3">
    <citation type="submission" date="2013-10" db="EMBL/GenBank/DDBJ databases">
        <authorList>
            <person name="Aslett M."/>
        </authorList>
    </citation>
    <scope>NUCLEOTIDE SEQUENCE [LARGE SCALE GENOMIC DNA]</scope>
    <source>
        <strain evidence="3">Houghton</strain>
    </source>
</reference>
<accession>H9B9L3</accession>
<dbReference type="AlphaFoldDB" id="H9B9L3"/>
<reference evidence="3" key="2">
    <citation type="submission" date="2013-10" db="EMBL/GenBank/DDBJ databases">
        <title>Genomic analysis of the causative agents of coccidiosis in chickens.</title>
        <authorList>
            <person name="Reid A.J."/>
            <person name="Blake D."/>
            <person name="Billington K."/>
            <person name="Browne H."/>
            <person name="Dunn M."/>
            <person name="Hung S."/>
            <person name="Kawahara F."/>
            <person name="Miranda-Saavedra D."/>
            <person name="Mourier T."/>
            <person name="Nagra H."/>
            <person name="Otto T.D."/>
            <person name="Rawlings N."/>
            <person name="Sanchez A."/>
            <person name="Sanders M."/>
            <person name="Subramaniam C."/>
            <person name="Tay Y."/>
            <person name="Dear P."/>
            <person name="Doerig C."/>
            <person name="Gruber A."/>
            <person name="Parkinson J."/>
            <person name="Shirley M."/>
            <person name="Wan K.L."/>
            <person name="Berriman M."/>
            <person name="Tomley F."/>
            <person name="Pain A."/>
        </authorList>
    </citation>
    <scope>NUCLEOTIDE SEQUENCE [LARGE SCALE GENOMIC DNA]</scope>
    <source>
        <strain evidence="3">Houghton</strain>
    </source>
</reference>
<dbReference type="OrthoDB" id="346172at2759"/>
<dbReference type="Proteomes" id="UP000030747">
    <property type="component" value="Unassembled WGS sequence"/>
</dbReference>
<feature type="compositionally biased region" description="Basic and acidic residues" evidence="1">
    <location>
        <begin position="145"/>
        <end position="154"/>
    </location>
</feature>